<sequence>MYEVDAIFKIAGIGIAIAFIHTILKQAGKEDIAHWTTLIGFIIIIFMVATKISDLFQTIRQTFLLQ</sequence>
<accession>A0A1E5G5G5</accession>
<dbReference type="InterPro" id="IPR009570">
    <property type="entry name" value="Spore_III_AC"/>
</dbReference>
<dbReference type="NCBIfam" id="TIGR02848">
    <property type="entry name" value="spore_III_AC"/>
    <property type="match status" value="1"/>
</dbReference>
<keyword evidence="1" id="KW-0472">Membrane</keyword>
<feature type="transmembrane region" description="Helical" evidence="1">
    <location>
        <begin position="36"/>
        <end position="56"/>
    </location>
</feature>
<feature type="transmembrane region" description="Helical" evidence="1">
    <location>
        <begin position="6"/>
        <end position="24"/>
    </location>
</feature>
<name>A0A1E5G5G5_9FIRM</name>
<gene>
    <name evidence="2" type="ORF">BHF68_01790</name>
</gene>
<dbReference type="OrthoDB" id="9800383at2"/>
<evidence type="ECO:0000313" key="2">
    <source>
        <dbReference type="EMBL" id="OEF98432.1"/>
    </source>
</evidence>
<organism evidence="2 3">
    <name type="scientific">Desulfuribacillus alkaliarsenatis</name>
    <dbReference type="NCBI Taxonomy" id="766136"/>
    <lineage>
        <taxon>Bacteria</taxon>
        <taxon>Bacillati</taxon>
        <taxon>Bacillota</taxon>
        <taxon>Desulfuribacillia</taxon>
        <taxon>Desulfuribacillales</taxon>
        <taxon>Desulfuribacillaceae</taxon>
        <taxon>Desulfuribacillus</taxon>
    </lineage>
</organism>
<comment type="caution">
    <text evidence="2">The sequence shown here is derived from an EMBL/GenBank/DDBJ whole genome shotgun (WGS) entry which is preliminary data.</text>
</comment>
<dbReference type="InterPro" id="IPR025664">
    <property type="entry name" value="Spore_III_AC/AD"/>
</dbReference>
<proteinExistence type="predicted"/>
<dbReference type="Pfam" id="PF06686">
    <property type="entry name" value="SpoIIIAC"/>
    <property type="match status" value="1"/>
</dbReference>
<keyword evidence="1" id="KW-1133">Transmembrane helix</keyword>
<keyword evidence="1" id="KW-0812">Transmembrane</keyword>
<keyword evidence="3" id="KW-1185">Reference proteome</keyword>
<protein>
    <submittedName>
        <fullName evidence="2">Stage III sporulation protein AC</fullName>
    </submittedName>
</protein>
<dbReference type="STRING" id="766136.BHF68_01790"/>
<dbReference type="AlphaFoldDB" id="A0A1E5G5G5"/>
<dbReference type="EMBL" id="MIJE01000001">
    <property type="protein sequence ID" value="OEF98432.1"/>
    <property type="molecule type" value="Genomic_DNA"/>
</dbReference>
<dbReference type="RefSeq" id="WP_069641924.1">
    <property type="nucleotide sequence ID" value="NZ_MIJE01000001.1"/>
</dbReference>
<evidence type="ECO:0000313" key="3">
    <source>
        <dbReference type="Proteomes" id="UP000094296"/>
    </source>
</evidence>
<dbReference type="Proteomes" id="UP000094296">
    <property type="component" value="Unassembled WGS sequence"/>
</dbReference>
<evidence type="ECO:0000256" key="1">
    <source>
        <dbReference type="SAM" id="Phobius"/>
    </source>
</evidence>
<reference evidence="2 3" key="1">
    <citation type="submission" date="2016-09" db="EMBL/GenBank/DDBJ databases">
        <title>Draft genome sequence for the type strain of Desulfuribacillus alkaliarsenatis AHT28, an obligately anaerobic, sulfidogenic bacterium isolated from Russian soda lake sediments.</title>
        <authorList>
            <person name="Abin C.A."/>
            <person name="Hollibaugh J.T."/>
        </authorList>
    </citation>
    <scope>NUCLEOTIDE SEQUENCE [LARGE SCALE GENOMIC DNA]</scope>
    <source>
        <strain evidence="2 3">AHT28</strain>
    </source>
</reference>